<accession>A0A9W8AK82</accession>
<dbReference type="EMBL" id="JANBPY010002142">
    <property type="protein sequence ID" value="KAJ1956345.1"/>
    <property type="molecule type" value="Genomic_DNA"/>
</dbReference>
<keyword evidence="4" id="KW-1185">Reference proteome</keyword>
<evidence type="ECO:0000256" key="2">
    <source>
        <dbReference type="SAM" id="SignalP"/>
    </source>
</evidence>
<feature type="signal peptide" evidence="2">
    <location>
        <begin position="1"/>
        <end position="21"/>
    </location>
</feature>
<protein>
    <submittedName>
        <fullName evidence="3">Uncharacterized protein</fullName>
    </submittedName>
</protein>
<dbReference type="AlphaFoldDB" id="A0A9W8AK82"/>
<organism evidence="3 4">
    <name type="scientific">Dispira parvispora</name>
    <dbReference type="NCBI Taxonomy" id="1520584"/>
    <lineage>
        <taxon>Eukaryota</taxon>
        <taxon>Fungi</taxon>
        <taxon>Fungi incertae sedis</taxon>
        <taxon>Zoopagomycota</taxon>
        <taxon>Kickxellomycotina</taxon>
        <taxon>Dimargaritomycetes</taxon>
        <taxon>Dimargaritales</taxon>
        <taxon>Dimargaritaceae</taxon>
        <taxon>Dispira</taxon>
    </lineage>
</organism>
<evidence type="ECO:0000313" key="4">
    <source>
        <dbReference type="Proteomes" id="UP001150925"/>
    </source>
</evidence>
<comment type="caution">
    <text evidence="3">The sequence shown here is derived from an EMBL/GenBank/DDBJ whole genome shotgun (WGS) entry which is preliminary data.</text>
</comment>
<feature type="chain" id="PRO_5040974292" evidence="2">
    <location>
        <begin position="22"/>
        <end position="121"/>
    </location>
</feature>
<feature type="compositionally biased region" description="Basic and acidic residues" evidence="1">
    <location>
        <begin position="106"/>
        <end position="116"/>
    </location>
</feature>
<feature type="region of interest" description="Disordered" evidence="1">
    <location>
        <begin position="60"/>
        <end position="121"/>
    </location>
</feature>
<reference evidence="3" key="1">
    <citation type="submission" date="2022-07" db="EMBL/GenBank/DDBJ databases">
        <title>Phylogenomic reconstructions and comparative analyses of Kickxellomycotina fungi.</title>
        <authorList>
            <person name="Reynolds N.K."/>
            <person name="Stajich J.E."/>
            <person name="Barry K."/>
            <person name="Grigoriev I.V."/>
            <person name="Crous P."/>
            <person name="Smith M.E."/>
        </authorList>
    </citation>
    <scope>NUCLEOTIDE SEQUENCE</scope>
    <source>
        <strain evidence="3">RSA 1196</strain>
    </source>
</reference>
<feature type="compositionally biased region" description="Basic and acidic residues" evidence="1">
    <location>
        <begin position="62"/>
        <end position="83"/>
    </location>
</feature>
<dbReference type="Proteomes" id="UP001150925">
    <property type="component" value="Unassembled WGS sequence"/>
</dbReference>
<sequence>MRLTLKKLLIALALEMTLVAAFPAGNANSNKSMVPKPISSVVTKTKEVARSQVNKWRTNRLASHDKLADMHRANRDKSTDKKVNAGSRFTRQKAAVTEAYNSKMKNYHEGRWEKHDKKLGR</sequence>
<evidence type="ECO:0000256" key="1">
    <source>
        <dbReference type="SAM" id="MobiDB-lite"/>
    </source>
</evidence>
<proteinExistence type="predicted"/>
<evidence type="ECO:0000313" key="3">
    <source>
        <dbReference type="EMBL" id="KAJ1956345.1"/>
    </source>
</evidence>
<gene>
    <name evidence="3" type="ORF">IWQ62_005319</name>
</gene>
<name>A0A9W8AK82_9FUNG</name>
<keyword evidence="2" id="KW-0732">Signal</keyword>